<evidence type="ECO:0000256" key="4">
    <source>
        <dbReference type="ARBA" id="ARBA00022692"/>
    </source>
</evidence>
<feature type="transmembrane region" description="Helical" evidence="7">
    <location>
        <begin position="400"/>
        <end position="420"/>
    </location>
</feature>
<dbReference type="Pfam" id="PF07690">
    <property type="entry name" value="MFS_1"/>
    <property type="match status" value="1"/>
</dbReference>
<dbReference type="GO" id="GO:0022857">
    <property type="term" value="F:transmembrane transporter activity"/>
    <property type="evidence" value="ECO:0007669"/>
    <property type="project" value="InterPro"/>
</dbReference>
<name>F4LLD9_TREBD</name>
<keyword evidence="6 7" id="KW-0472">Membrane</keyword>
<dbReference type="InterPro" id="IPR036259">
    <property type="entry name" value="MFS_trans_sf"/>
</dbReference>
<evidence type="ECO:0000313" key="10">
    <source>
        <dbReference type="Proteomes" id="UP000006546"/>
    </source>
</evidence>
<dbReference type="OrthoDB" id="44917at2"/>
<dbReference type="Proteomes" id="UP000006546">
    <property type="component" value="Chromosome"/>
</dbReference>
<dbReference type="GO" id="GO:0012505">
    <property type="term" value="C:endomembrane system"/>
    <property type="evidence" value="ECO:0007669"/>
    <property type="project" value="UniProtKB-SubCell"/>
</dbReference>
<dbReference type="GO" id="GO:0016020">
    <property type="term" value="C:membrane"/>
    <property type="evidence" value="ECO:0007669"/>
    <property type="project" value="TreeGrafter"/>
</dbReference>
<feature type="domain" description="Major facilitator superfamily (MFS) profile" evidence="8">
    <location>
        <begin position="21"/>
        <end position="427"/>
    </location>
</feature>
<gene>
    <name evidence="9" type="ordered locus">Trebr_0166</name>
</gene>
<dbReference type="InterPro" id="IPR020846">
    <property type="entry name" value="MFS_dom"/>
</dbReference>
<sequence>MKLSAIPVLSQTKVGEQDAALLLIVYFAFFTSGMMSTLLGAVLPAMTEEYGLNYVLGGMMLSAHQIGNLAAVLIAGFLPYIIGRKKSTVGLCTGIVIGLVLTTLTGNPVLLLIAFGATGVGRGTMSNISNVIVSETTGNKTAGLNLLHACFAVGALIAPVVTIAASAVLPHGWKFAVYVVAAFEVAALICLAGSKLSNTPPLRHPARTSARPAADIQTSADTYAHGSADTRAPESGRTADTVPFFKSYRYWLNTMLLFFYLCGESAIVGWLVTYFKDSGLMGQAFAQSTSTFLWIMIMAGRLFCASISGKTNRNVLILILAAAQTVFFILMISTRNMALIITGLLGTGLSMSGIYPTTMSTMPQQYLSSTVATGTCIATATIGAILMPIIVGAVAETAGIAGGIAAISFALAIMLLLAAVKTITSRRCNFAEKTGF</sequence>
<feature type="transmembrane region" description="Helical" evidence="7">
    <location>
        <begin position="370"/>
        <end position="394"/>
    </location>
</feature>
<dbReference type="HOGENOM" id="CLU_697832_0_0_12"/>
<dbReference type="RefSeq" id="WP_013757336.1">
    <property type="nucleotide sequence ID" value="NC_015500.1"/>
</dbReference>
<dbReference type="Gene3D" id="1.20.1250.20">
    <property type="entry name" value="MFS general substrate transporter like domains"/>
    <property type="match status" value="2"/>
</dbReference>
<feature type="transmembrane region" description="Helical" evidence="7">
    <location>
        <begin position="284"/>
        <end position="303"/>
    </location>
</feature>
<feature type="transmembrane region" description="Helical" evidence="7">
    <location>
        <begin position="315"/>
        <end position="332"/>
    </location>
</feature>
<feature type="transmembrane region" description="Helical" evidence="7">
    <location>
        <begin position="89"/>
        <end position="106"/>
    </location>
</feature>
<proteinExistence type="inferred from homology"/>
<keyword evidence="10" id="KW-1185">Reference proteome</keyword>
<dbReference type="InterPro" id="IPR011701">
    <property type="entry name" value="MFS"/>
</dbReference>
<dbReference type="PANTHER" id="PTHR23514:SF3">
    <property type="entry name" value="BYPASS OF STOP CODON PROTEIN 6"/>
    <property type="match status" value="1"/>
</dbReference>
<evidence type="ECO:0000256" key="5">
    <source>
        <dbReference type="ARBA" id="ARBA00022989"/>
    </source>
</evidence>
<dbReference type="STRING" id="906968.Trebr_0166"/>
<keyword evidence="4 7" id="KW-0812">Transmembrane</keyword>
<evidence type="ECO:0000313" key="9">
    <source>
        <dbReference type="EMBL" id="AEE15617.1"/>
    </source>
</evidence>
<dbReference type="TCDB" id="2.A.1.15.15">
    <property type="family name" value="the major facilitator superfamily (mfs)"/>
</dbReference>
<dbReference type="KEGG" id="tbe:Trebr_0166"/>
<dbReference type="AlphaFoldDB" id="F4LLD9"/>
<dbReference type="SUPFAM" id="SSF103473">
    <property type="entry name" value="MFS general substrate transporter"/>
    <property type="match status" value="1"/>
</dbReference>
<dbReference type="eggNOG" id="COG0738">
    <property type="taxonomic scope" value="Bacteria"/>
</dbReference>
<protein>
    <submittedName>
        <fullName evidence="9">Major facilitator superfamily MFS_1</fullName>
    </submittedName>
</protein>
<evidence type="ECO:0000256" key="1">
    <source>
        <dbReference type="ARBA" id="ARBA00004127"/>
    </source>
</evidence>
<dbReference type="PROSITE" id="PS50850">
    <property type="entry name" value="MFS"/>
    <property type="match status" value="1"/>
</dbReference>
<evidence type="ECO:0000256" key="3">
    <source>
        <dbReference type="ARBA" id="ARBA00022448"/>
    </source>
</evidence>
<dbReference type="InterPro" id="IPR051788">
    <property type="entry name" value="MFS_Transporter"/>
</dbReference>
<organism evidence="9 10">
    <name type="scientific">Treponema brennaborense (strain DSM 12168 / CIP 105900 / DD5/3)</name>
    <dbReference type="NCBI Taxonomy" id="906968"/>
    <lineage>
        <taxon>Bacteria</taxon>
        <taxon>Pseudomonadati</taxon>
        <taxon>Spirochaetota</taxon>
        <taxon>Spirochaetia</taxon>
        <taxon>Spirochaetales</taxon>
        <taxon>Treponemataceae</taxon>
        <taxon>Treponema</taxon>
    </lineage>
</organism>
<keyword evidence="3" id="KW-0813">Transport</keyword>
<feature type="transmembrane region" description="Helical" evidence="7">
    <location>
        <begin position="145"/>
        <end position="169"/>
    </location>
</feature>
<evidence type="ECO:0000256" key="7">
    <source>
        <dbReference type="SAM" id="Phobius"/>
    </source>
</evidence>
<comment type="subcellular location">
    <subcellularLocation>
        <location evidence="1">Endomembrane system</location>
        <topology evidence="1">Multi-pass membrane protein</topology>
    </subcellularLocation>
</comment>
<feature type="transmembrane region" description="Helical" evidence="7">
    <location>
        <begin position="250"/>
        <end position="272"/>
    </location>
</feature>
<evidence type="ECO:0000259" key="8">
    <source>
        <dbReference type="PROSITE" id="PS50850"/>
    </source>
</evidence>
<evidence type="ECO:0000256" key="6">
    <source>
        <dbReference type="ARBA" id="ARBA00023136"/>
    </source>
</evidence>
<evidence type="ECO:0000256" key="2">
    <source>
        <dbReference type="ARBA" id="ARBA00008335"/>
    </source>
</evidence>
<comment type="similarity">
    <text evidence="2">Belongs to the major facilitator superfamily.</text>
</comment>
<keyword evidence="5 7" id="KW-1133">Transmembrane helix</keyword>
<dbReference type="PANTHER" id="PTHR23514">
    <property type="entry name" value="BYPASS OF STOP CODON PROTEIN 6"/>
    <property type="match status" value="1"/>
</dbReference>
<dbReference type="EMBL" id="CP002696">
    <property type="protein sequence ID" value="AEE15617.1"/>
    <property type="molecule type" value="Genomic_DNA"/>
</dbReference>
<feature type="transmembrane region" description="Helical" evidence="7">
    <location>
        <begin position="63"/>
        <end position="82"/>
    </location>
</feature>
<feature type="transmembrane region" description="Helical" evidence="7">
    <location>
        <begin position="338"/>
        <end position="358"/>
    </location>
</feature>
<accession>F4LLD9</accession>
<feature type="transmembrane region" description="Helical" evidence="7">
    <location>
        <begin position="20"/>
        <end position="43"/>
    </location>
</feature>
<reference evidence="10" key="1">
    <citation type="submission" date="2011-04" db="EMBL/GenBank/DDBJ databases">
        <title>The complete genome of Treponema brennaborense DSM 12168.</title>
        <authorList>
            <person name="Lucas S."/>
            <person name="Han J."/>
            <person name="Lapidus A."/>
            <person name="Bruce D."/>
            <person name="Goodwin L."/>
            <person name="Pitluck S."/>
            <person name="Peters L."/>
            <person name="Kyrpides N."/>
            <person name="Mavromatis K."/>
            <person name="Ivanova N."/>
            <person name="Mikhailova N."/>
            <person name="Pagani I."/>
            <person name="Teshima H."/>
            <person name="Detter J.C."/>
            <person name="Tapia R."/>
            <person name="Han C."/>
            <person name="Land M."/>
            <person name="Hauser L."/>
            <person name="Markowitz V."/>
            <person name="Cheng J.-F."/>
            <person name="Hugenholtz P."/>
            <person name="Woyke T."/>
            <person name="Wu D."/>
            <person name="Gronow S."/>
            <person name="Wellnitz S."/>
            <person name="Brambilla E."/>
            <person name="Klenk H.-P."/>
            <person name="Eisen J.A."/>
        </authorList>
    </citation>
    <scope>NUCLEOTIDE SEQUENCE [LARGE SCALE GENOMIC DNA]</scope>
    <source>
        <strain evidence="10">DSM 12168 / CIP 105900 / DD5/3</strain>
    </source>
</reference>